<evidence type="ECO:0000256" key="7">
    <source>
        <dbReference type="ARBA" id="ARBA00022777"/>
    </source>
</evidence>
<protein>
    <recommendedName>
        <fullName evidence="4">Polynucleotide 5'-hydroxyl-kinase GRC3</fullName>
    </recommendedName>
    <alternativeName>
        <fullName evidence="3">Polynucleotide 5'-hydroxyl-kinase grc3</fullName>
    </alternativeName>
</protein>
<evidence type="ECO:0000256" key="8">
    <source>
        <dbReference type="ARBA" id="ARBA00022840"/>
    </source>
</evidence>
<dbReference type="GO" id="GO:0005634">
    <property type="term" value="C:nucleus"/>
    <property type="evidence" value="ECO:0007669"/>
    <property type="project" value="TreeGrafter"/>
</dbReference>
<dbReference type="GO" id="GO:0051731">
    <property type="term" value="F:polynucleotide 5'-hydroxyl-kinase activity"/>
    <property type="evidence" value="ECO:0007669"/>
    <property type="project" value="InterPro"/>
</dbReference>
<dbReference type="InterPro" id="IPR045116">
    <property type="entry name" value="Clp1/Grc3"/>
</dbReference>
<evidence type="ECO:0000256" key="9">
    <source>
        <dbReference type="SAM" id="MobiDB-lite"/>
    </source>
</evidence>
<dbReference type="SUPFAM" id="SSF52540">
    <property type="entry name" value="P-loop containing nucleoside triphosphate hydrolases"/>
    <property type="match status" value="1"/>
</dbReference>
<keyword evidence="7" id="KW-0418">Kinase</keyword>
<dbReference type="InParanoid" id="A0A1V8TMR4"/>
<feature type="domain" description="Clp1 P-loop" evidence="10">
    <location>
        <begin position="240"/>
        <end position="430"/>
    </location>
</feature>
<dbReference type="Gene3D" id="3.40.50.300">
    <property type="entry name" value="P-loop containing nucleotide triphosphate hydrolases"/>
    <property type="match status" value="1"/>
</dbReference>
<gene>
    <name evidence="11" type="ORF">B0A48_03154</name>
</gene>
<sequence length="629" mass="68745">MAQKRKAKDAFGAPEGVLSAFAAARLKRVNQEAPSTSPARAEDVATTPYDGHHSSPGVSARVSRASSPNAAVKEDVRLPPPISFRTNYLNVVNDNAESLTLLLDINEKACIAGEYELSVLEGRATIYGFLLHPDSGVQRVYAPSTHALPVITARRGPTKVCLRSVKSSLRKLERLSPVLRNIWSADEKNRSFRVLQTSFEDASQRPLSILDTEDASQRILTQIAGRANERDGQLRVITLGPKSSGKSTLNRQICNAIVSKMLKRRCLYLDLDPGQPEFGPPGQISLVEVRSPILGPAFTHPASRKSKSHRLLVTHTLAATSFKDDPEHYVACVRDIMDGCRERLRGKDAQPLIINTSGWVTGLGATVMIDLLDILGITDTILIDGDYLTLADAARDKSEVYYKLPRPLPRPSSRTPAELRTMQMMSYFHSHASSGPRWTGNPISSLRPWLVSYAASNPGISAILSYGQAVPPEHLSEVLDGSVVAIISLDNLASQDTLSKIVHTPEGLPYVPAPPCGYATPLPPGHTTTHALAMIRGIDPQSQTLHLITPLPEAEIARLMTRRVVLVRGNFDSPDWAYLEDLYSDETKLAGRKQVAEGTRPWVRLREEVGVEGGVWRIRHPPMAGQIGG</sequence>
<keyword evidence="6" id="KW-0547">Nucleotide-binding</keyword>
<comment type="function">
    <text evidence="1">Polynucleotide 5'-kinase involved in rRNA processing.</text>
</comment>
<evidence type="ECO:0000313" key="11">
    <source>
        <dbReference type="EMBL" id="OQO12512.1"/>
    </source>
</evidence>
<dbReference type="PANTHER" id="PTHR12755:SF3">
    <property type="entry name" value="POLYNUCLEOTIDE 5'-HYDROXYL-KINASE NOL9"/>
    <property type="match status" value="1"/>
</dbReference>
<evidence type="ECO:0000256" key="3">
    <source>
        <dbReference type="ARBA" id="ARBA00018706"/>
    </source>
</evidence>
<dbReference type="PANTHER" id="PTHR12755">
    <property type="entry name" value="CLEAVAGE/POLYADENYLATION FACTOR IA SUBUNIT CLP1P"/>
    <property type="match status" value="1"/>
</dbReference>
<evidence type="ECO:0000256" key="2">
    <source>
        <dbReference type="ARBA" id="ARBA00011003"/>
    </source>
</evidence>
<dbReference type="OrthoDB" id="4054781at2759"/>
<evidence type="ECO:0000256" key="5">
    <source>
        <dbReference type="ARBA" id="ARBA00022679"/>
    </source>
</evidence>
<dbReference type="Pfam" id="PF16575">
    <property type="entry name" value="CLP1_P"/>
    <property type="match status" value="1"/>
</dbReference>
<dbReference type="FunCoup" id="A0A1V8TMR4">
    <property type="interactions" value="271"/>
</dbReference>
<dbReference type="GO" id="GO:0005524">
    <property type="term" value="F:ATP binding"/>
    <property type="evidence" value="ECO:0007669"/>
    <property type="project" value="UniProtKB-KW"/>
</dbReference>
<name>A0A1V8TMR4_9PEZI</name>
<feature type="region of interest" description="Disordered" evidence="9">
    <location>
        <begin position="29"/>
        <end position="64"/>
    </location>
</feature>
<dbReference type="GO" id="GO:0000448">
    <property type="term" value="P:cleavage in ITS2 between 5.8S rRNA and LSU-rRNA of tricistronic rRNA transcript (SSU-rRNA, 5.8S rRNA, LSU-rRNA)"/>
    <property type="evidence" value="ECO:0007669"/>
    <property type="project" value="TreeGrafter"/>
</dbReference>
<dbReference type="EMBL" id="NAJO01000005">
    <property type="protein sequence ID" value="OQO12512.1"/>
    <property type="molecule type" value="Genomic_DNA"/>
</dbReference>
<dbReference type="InterPro" id="IPR032319">
    <property type="entry name" value="CLP1_P"/>
</dbReference>
<evidence type="ECO:0000256" key="4">
    <source>
        <dbReference type="ARBA" id="ARBA00019824"/>
    </source>
</evidence>
<evidence type="ECO:0000256" key="6">
    <source>
        <dbReference type="ARBA" id="ARBA00022741"/>
    </source>
</evidence>
<reference evidence="12" key="1">
    <citation type="submission" date="2017-03" db="EMBL/GenBank/DDBJ databases">
        <title>Genomes of endolithic fungi from Antarctica.</title>
        <authorList>
            <person name="Coleine C."/>
            <person name="Masonjones S."/>
            <person name="Stajich J.E."/>
        </authorList>
    </citation>
    <scope>NUCLEOTIDE SEQUENCE [LARGE SCALE GENOMIC DNA]</scope>
    <source>
        <strain evidence="12">CCFEE 5527</strain>
    </source>
</reference>
<keyword evidence="12" id="KW-1185">Reference proteome</keyword>
<proteinExistence type="inferred from homology"/>
<dbReference type="InterPro" id="IPR027417">
    <property type="entry name" value="P-loop_NTPase"/>
</dbReference>
<keyword evidence="8" id="KW-0067">ATP-binding</keyword>
<accession>A0A1V8TMR4</accession>
<keyword evidence="5" id="KW-0808">Transferase</keyword>
<dbReference type="Proteomes" id="UP000192596">
    <property type="component" value="Unassembled WGS sequence"/>
</dbReference>
<dbReference type="AlphaFoldDB" id="A0A1V8TMR4"/>
<evidence type="ECO:0000259" key="10">
    <source>
        <dbReference type="Pfam" id="PF16575"/>
    </source>
</evidence>
<organism evidence="11 12">
    <name type="scientific">Cryoendolithus antarcticus</name>
    <dbReference type="NCBI Taxonomy" id="1507870"/>
    <lineage>
        <taxon>Eukaryota</taxon>
        <taxon>Fungi</taxon>
        <taxon>Dikarya</taxon>
        <taxon>Ascomycota</taxon>
        <taxon>Pezizomycotina</taxon>
        <taxon>Dothideomycetes</taxon>
        <taxon>Dothideomycetidae</taxon>
        <taxon>Cladosporiales</taxon>
        <taxon>Cladosporiaceae</taxon>
        <taxon>Cryoendolithus</taxon>
    </lineage>
</organism>
<evidence type="ECO:0000256" key="1">
    <source>
        <dbReference type="ARBA" id="ARBA00003798"/>
    </source>
</evidence>
<evidence type="ECO:0000313" key="12">
    <source>
        <dbReference type="Proteomes" id="UP000192596"/>
    </source>
</evidence>
<comment type="similarity">
    <text evidence="2">Belongs to the Clp1 family. NOL9/GRC3 subfamily.</text>
</comment>
<comment type="caution">
    <text evidence="11">The sequence shown here is derived from an EMBL/GenBank/DDBJ whole genome shotgun (WGS) entry which is preliminary data.</text>
</comment>
<dbReference type="STRING" id="1507870.A0A1V8TMR4"/>